<dbReference type="EMBL" id="MU967758">
    <property type="protein sequence ID" value="KAK6646007.1"/>
    <property type="molecule type" value="Genomic_DNA"/>
</dbReference>
<comment type="caution">
    <text evidence="1">The sequence shown here is derived from an EMBL/GenBank/DDBJ whole genome shotgun (WGS) entry which is preliminary data.</text>
</comment>
<dbReference type="Proteomes" id="UP000000226">
    <property type="component" value="Unassembled WGS sequence"/>
</dbReference>
<reference evidence="1" key="1">
    <citation type="submission" date="2023-07" db="EMBL/GenBank/DDBJ databases">
        <title>WGS assembly of Phaseolus vulgaris.</title>
        <authorList>
            <person name="Schmutz J."/>
            <person name="Mcclean P."/>
            <person name="Shu S."/>
            <person name="Cregan P."/>
            <person name="Rokhsar D."/>
            <person name="Jackson S."/>
        </authorList>
    </citation>
    <scope>NUCLEOTIDE SEQUENCE</scope>
</reference>
<name>A0ACC3P0V7_PHAVU</name>
<proteinExistence type="predicted"/>
<evidence type="ECO:0000313" key="2">
    <source>
        <dbReference type="Proteomes" id="UP000000226"/>
    </source>
</evidence>
<protein>
    <submittedName>
        <fullName evidence="1">Uncharacterized protein</fullName>
    </submittedName>
</protein>
<evidence type="ECO:0000313" key="1">
    <source>
        <dbReference type="EMBL" id="KAK6646007.1"/>
    </source>
</evidence>
<accession>A0ACC3P0V7</accession>
<gene>
    <name evidence="1" type="ORF">PHAVU_L002444</name>
</gene>
<keyword evidence="2" id="KW-1185">Reference proteome</keyword>
<sequence>MSFSCFLTLGFSHCSFIKWVVSKFNFSSAFLSVSPVFVLLQFCFSYWVCVTKRTSESIVLLLMDTKSSKDTNGCVNKSMALTVTLTVASLEGRKVEDHSNREDDNDSNSLLPARRGGMSRKLDKTYRKRKVQWNDRIGNKLVEVLEYVPSDVSDSDSEDEGGDSCVCSIM</sequence>
<organism evidence="1 2">
    <name type="scientific">Phaseolus vulgaris</name>
    <name type="common">Kidney bean</name>
    <name type="synonym">French bean</name>
    <dbReference type="NCBI Taxonomy" id="3885"/>
    <lineage>
        <taxon>Eukaryota</taxon>
        <taxon>Viridiplantae</taxon>
        <taxon>Streptophyta</taxon>
        <taxon>Embryophyta</taxon>
        <taxon>Tracheophyta</taxon>
        <taxon>Spermatophyta</taxon>
        <taxon>Magnoliopsida</taxon>
        <taxon>eudicotyledons</taxon>
        <taxon>Gunneridae</taxon>
        <taxon>Pentapetalae</taxon>
        <taxon>rosids</taxon>
        <taxon>fabids</taxon>
        <taxon>Fabales</taxon>
        <taxon>Fabaceae</taxon>
        <taxon>Papilionoideae</taxon>
        <taxon>50 kb inversion clade</taxon>
        <taxon>NPAAA clade</taxon>
        <taxon>indigoferoid/millettioid clade</taxon>
        <taxon>Phaseoleae</taxon>
        <taxon>Phaseolus</taxon>
    </lineage>
</organism>